<dbReference type="InterPro" id="IPR036166">
    <property type="entry name" value="YxeA-like_sf"/>
</dbReference>
<dbReference type="PANTHER" id="PTHR36433:SF2">
    <property type="entry name" value="YXEA FAMILY PROTEIN"/>
    <property type="match status" value="1"/>
</dbReference>
<dbReference type="AlphaFoldDB" id="A0A1M5XNE9"/>
<organism evidence="1 2">
    <name type="scientific">Clostridium intestinale DSM 6191</name>
    <dbReference type="NCBI Taxonomy" id="1121320"/>
    <lineage>
        <taxon>Bacteria</taxon>
        <taxon>Bacillati</taxon>
        <taxon>Bacillota</taxon>
        <taxon>Clostridia</taxon>
        <taxon>Eubacteriales</taxon>
        <taxon>Clostridiaceae</taxon>
        <taxon>Clostridium</taxon>
    </lineage>
</organism>
<dbReference type="NCBIfam" id="TIGR01655">
    <property type="entry name" value="yxeA_fam"/>
    <property type="match status" value="1"/>
</dbReference>
<accession>A0A1M5XNE9</accession>
<dbReference type="InterPro" id="IPR006542">
    <property type="entry name" value="DUF1093"/>
</dbReference>
<protein>
    <recommendedName>
        <fullName evidence="3">YxeA family protein</fullName>
    </recommendedName>
</protein>
<evidence type="ECO:0000313" key="1">
    <source>
        <dbReference type="EMBL" id="SHI01078.1"/>
    </source>
</evidence>
<reference evidence="1 2" key="1">
    <citation type="submission" date="2016-11" db="EMBL/GenBank/DDBJ databases">
        <authorList>
            <person name="Jaros S."/>
            <person name="Januszkiewicz K."/>
            <person name="Wedrychowicz H."/>
        </authorList>
    </citation>
    <scope>NUCLEOTIDE SEQUENCE [LARGE SCALE GENOMIC DNA]</scope>
    <source>
        <strain evidence="1 2">DSM 6191</strain>
    </source>
</reference>
<dbReference type="PANTHER" id="PTHR36433">
    <property type="entry name" value="HYPOTHETICAL CYTOSOLIC PROTEIN"/>
    <property type="match status" value="1"/>
</dbReference>
<dbReference type="SUPFAM" id="SSF159121">
    <property type="entry name" value="BC4932-like"/>
    <property type="match status" value="1"/>
</dbReference>
<dbReference type="Gene3D" id="2.40.50.480">
    <property type="match status" value="1"/>
</dbReference>
<evidence type="ECO:0000313" key="2">
    <source>
        <dbReference type="Proteomes" id="UP000184241"/>
    </source>
</evidence>
<dbReference type="Pfam" id="PF06486">
    <property type="entry name" value="DUF1093"/>
    <property type="match status" value="1"/>
</dbReference>
<proteinExistence type="predicted"/>
<evidence type="ECO:0008006" key="3">
    <source>
        <dbReference type="Google" id="ProtNLM"/>
    </source>
</evidence>
<gene>
    <name evidence="1" type="ORF">SAMN02745941_01523</name>
</gene>
<sequence length="122" mass="13916">MKKIIIPFIILAVGVGIFLMSGSMTVDRINPFISTDKYYTVIKEDGKYLGKDKVRPEDECYEHEFIGYNNEGKEQKIIINAAKKLRHGAYLLIDSKGKNGKYYEEVQPDQIPAAIKEKLDSK</sequence>
<dbReference type="EMBL" id="FQXU01000005">
    <property type="protein sequence ID" value="SHI01078.1"/>
    <property type="molecule type" value="Genomic_DNA"/>
</dbReference>
<dbReference type="Proteomes" id="UP000184241">
    <property type="component" value="Unassembled WGS sequence"/>
</dbReference>
<dbReference type="RefSeq" id="WP_073018330.1">
    <property type="nucleotide sequence ID" value="NZ_FQXU01000005.1"/>
</dbReference>
<name>A0A1M5XNE9_9CLOT</name>